<evidence type="ECO:0000256" key="1">
    <source>
        <dbReference type="SAM" id="MobiDB-lite"/>
    </source>
</evidence>
<proteinExistence type="predicted"/>
<accession>A0A835TER6</accession>
<sequence>MLVTKNSQAQDVPGHRGAGVNAAIRFVNNKFAAREWKYLEEELEQEAMSSAGEADSDALFDLDLDSDADYTPLSPTSPESASHRASPRAFSRAVCVSFAAGPVKAAPPADLEGRVKQLVSGFIAKSAIAASLQQQQQQQQQQQPSPQQHWSLEQLAAHLRSAGLAAEVMSPPSPDQRSPLTTRSIRDPFLVVSADPASAAGVNNSTNDVVIVDFALHDHLSVAPITPAYRRSLALALPGGAAAPWVGTRARLVSLVKSLAPAVSLNFSSQGMEVPPWRRTPALLRRWECADEPAIATCTAAGTQQQRQQQQPAPAVVIPAATFAANSSTPCLVVSGFEVGSTAVGQEPWRDAEHGSFAALSFGAAWLQGAALERQRREQQQQPAEAPRPRSEDSDDSTADLVAGVSPVSVFLGDCGRNRRRDSAGGTFGSLVKAAV</sequence>
<organism evidence="2 3">
    <name type="scientific">Chlamydomonas incerta</name>
    <dbReference type="NCBI Taxonomy" id="51695"/>
    <lineage>
        <taxon>Eukaryota</taxon>
        <taxon>Viridiplantae</taxon>
        <taxon>Chlorophyta</taxon>
        <taxon>core chlorophytes</taxon>
        <taxon>Chlorophyceae</taxon>
        <taxon>CS clade</taxon>
        <taxon>Chlamydomonadales</taxon>
        <taxon>Chlamydomonadaceae</taxon>
        <taxon>Chlamydomonas</taxon>
    </lineage>
</organism>
<dbReference type="InterPro" id="IPR006502">
    <property type="entry name" value="PDDEXK-like"/>
</dbReference>
<comment type="caution">
    <text evidence="2">The sequence shown here is derived from an EMBL/GenBank/DDBJ whole genome shotgun (WGS) entry which is preliminary data.</text>
</comment>
<name>A0A835TER6_CHLIN</name>
<evidence type="ECO:0000313" key="2">
    <source>
        <dbReference type="EMBL" id="KAG2442741.1"/>
    </source>
</evidence>
<reference evidence="2" key="1">
    <citation type="journal article" date="2020" name="bioRxiv">
        <title>Comparative genomics of Chlamydomonas.</title>
        <authorList>
            <person name="Craig R.J."/>
            <person name="Hasan A.R."/>
            <person name="Ness R.W."/>
            <person name="Keightley P.D."/>
        </authorList>
    </citation>
    <scope>NUCLEOTIDE SEQUENCE</scope>
    <source>
        <strain evidence="2">SAG 7.73</strain>
    </source>
</reference>
<protein>
    <submittedName>
        <fullName evidence="2">Uncharacterized protein</fullName>
    </submittedName>
</protein>
<gene>
    <name evidence="2" type="ORF">HXX76_002823</name>
</gene>
<keyword evidence="3" id="KW-1185">Reference proteome</keyword>
<dbReference type="EMBL" id="JAEHOC010000004">
    <property type="protein sequence ID" value="KAG2442741.1"/>
    <property type="molecule type" value="Genomic_DNA"/>
</dbReference>
<dbReference type="Proteomes" id="UP000650467">
    <property type="component" value="Unassembled WGS sequence"/>
</dbReference>
<dbReference type="OrthoDB" id="691424at2759"/>
<dbReference type="AlphaFoldDB" id="A0A835TER6"/>
<feature type="region of interest" description="Disordered" evidence="1">
    <location>
        <begin position="65"/>
        <end position="86"/>
    </location>
</feature>
<feature type="region of interest" description="Disordered" evidence="1">
    <location>
        <begin position="373"/>
        <end position="400"/>
    </location>
</feature>
<evidence type="ECO:0000313" key="3">
    <source>
        <dbReference type="Proteomes" id="UP000650467"/>
    </source>
</evidence>
<dbReference type="Pfam" id="PF04720">
    <property type="entry name" value="PDDEXK_6"/>
    <property type="match status" value="1"/>
</dbReference>